<evidence type="ECO:0000256" key="1">
    <source>
        <dbReference type="ARBA" id="ARBA00000642"/>
    </source>
</evidence>
<feature type="binding site" evidence="12 14">
    <location>
        <position position="327"/>
    </location>
    <ligand>
        <name>ATP</name>
        <dbReference type="ChEBI" id="CHEBI:30616"/>
    </ligand>
</feature>
<evidence type="ECO:0000256" key="10">
    <source>
        <dbReference type="ARBA" id="ARBA00022840"/>
    </source>
</evidence>
<feature type="binding site" evidence="12 13">
    <location>
        <begin position="63"/>
        <end position="66"/>
    </location>
    <ligand>
        <name>substrate</name>
    </ligand>
</feature>
<dbReference type="InterPro" id="IPR001576">
    <property type="entry name" value="Phosphoglycerate_kinase"/>
</dbReference>
<comment type="subunit">
    <text evidence="4 12">Monomer.</text>
</comment>
<feature type="binding site" evidence="12 14">
    <location>
        <position position="205"/>
    </location>
    <ligand>
        <name>ATP</name>
        <dbReference type="ChEBI" id="CHEBI:30616"/>
    </ligand>
</feature>
<keyword evidence="10 12" id="KW-0067">ATP-binding</keyword>
<dbReference type="InterPro" id="IPR015824">
    <property type="entry name" value="Phosphoglycerate_kinase_N"/>
</dbReference>
<dbReference type="FunFam" id="3.40.50.1260:FF:000006">
    <property type="entry name" value="Phosphoglycerate kinase"/>
    <property type="match status" value="1"/>
</dbReference>
<dbReference type="InterPro" id="IPR036043">
    <property type="entry name" value="Phosphoglycerate_kinase_sf"/>
</dbReference>
<keyword evidence="9 12" id="KW-0418">Kinase</keyword>
<keyword evidence="8 12" id="KW-0547">Nucleotide-binding</keyword>
<evidence type="ECO:0000313" key="16">
    <source>
        <dbReference type="EMBL" id="SBW10351.1"/>
    </source>
</evidence>
<dbReference type="CDD" id="cd00318">
    <property type="entry name" value="Phosphoglycerate_kinase"/>
    <property type="match status" value="1"/>
</dbReference>
<evidence type="ECO:0000256" key="15">
    <source>
        <dbReference type="RuleBase" id="RU000532"/>
    </source>
</evidence>
<dbReference type="EC" id="2.7.2.3" evidence="5 12"/>
<dbReference type="GO" id="GO:0006094">
    <property type="term" value="P:gluconeogenesis"/>
    <property type="evidence" value="ECO:0007669"/>
    <property type="project" value="TreeGrafter"/>
</dbReference>
<dbReference type="GO" id="GO:0005524">
    <property type="term" value="F:ATP binding"/>
    <property type="evidence" value="ECO:0007669"/>
    <property type="project" value="UniProtKB-KW"/>
</dbReference>
<comment type="similarity">
    <text evidence="3 12 15">Belongs to the phosphoglycerate kinase family.</text>
</comment>
<dbReference type="GO" id="GO:0005829">
    <property type="term" value="C:cytosol"/>
    <property type="evidence" value="ECO:0007669"/>
    <property type="project" value="UniProtKB-ARBA"/>
</dbReference>
<keyword evidence="7 12" id="KW-0808">Transferase</keyword>
<feature type="binding site" evidence="12">
    <location>
        <position position="155"/>
    </location>
    <ligand>
        <name>substrate</name>
    </ligand>
</feature>
<evidence type="ECO:0000256" key="8">
    <source>
        <dbReference type="ARBA" id="ARBA00022741"/>
    </source>
</evidence>
<gene>
    <name evidence="12 16" type="primary">pgk</name>
    <name evidence="16" type="ORF">KL86CLO1_12910</name>
</gene>
<sequence>MNYNKKTVKDVDVKGKKVLLRCDFNVPQDKATGAITDDKRIVAALPTIQYLLDQGAAVIACSHLGKPKEGPDPKLSLAPVAKRLSELLGKEVIMAADVVGPDATAKAAALKPGEILLLENTRFEKGETKNDPALAKAMAGLAEVYVSDAFGAVHRAHASTAGVADYLPAVSGFLIQKELEIIGGALANPKRPLVAILGGSKVSSKIGVINNLLEIADTIIIGGGMAYTFSAAKGGKVGDSLLEADWQDYANEMVEKAAAKGVKLLLPVDTVIADAFAPDANSKVVATGEIPDGWQGLDIGPETIKIYCDAVKDAGTVIWNGPMGVFEFAKFAEGTKAIAEALSNTSAITIIGGGDSAAAVQQLGYADKMTHISTGGGASLEFMEGKELPGVACLLDA</sequence>
<dbReference type="PROSITE" id="PS00111">
    <property type="entry name" value="PGLYCERATE_KINASE"/>
    <property type="match status" value="1"/>
</dbReference>
<evidence type="ECO:0000256" key="11">
    <source>
        <dbReference type="ARBA" id="ARBA00023152"/>
    </source>
</evidence>
<dbReference type="AlphaFoldDB" id="A0A212KFD3"/>
<dbReference type="EMBL" id="FLUN01000001">
    <property type="protein sequence ID" value="SBW10351.1"/>
    <property type="molecule type" value="Genomic_DNA"/>
</dbReference>
<protein>
    <recommendedName>
        <fullName evidence="6 12">Phosphoglycerate kinase</fullName>
        <ecNumber evidence="5 12">2.7.2.3</ecNumber>
    </recommendedName>
</protein>
<dbReference type="PRINTS" id="PR00477">
    <property type="entry name" value="PHGLYCKINASE"/>
</dbReference>
<dbReference type="Gene3D" id="3.40.50.1260">
    <property type="entry name" value="Phosphoglycerate kinase, N-terminal domain"/>
    <property type="match status" value="2"/>
</dbReference>
<feature type="binding site" evidence="12">
    <location>
        <position position="40"/>
    </location>
    <ligand>
        <name>substrate</name>
    </ligand>
</feature>
<dbReference type="HAMAP" id="MF_00145">
    <property type="entry name" value="Phosphoglyc_kinase"/>
    <property type="match status" value="1"/>
</dbReference>
<dbReference type="GO" id="GO:0004618">
    <property type="term" value="F:phosphoglycerate kinase activity"/>
    <property type="evidence" value="ECO:0007669"/>
    <property type="project" value="UniProtKB-UniRule"/>
</dbReference>
<feature type="binding site" evidence="13">
    <location>
        <position position="155"/>
    </location>
    <ligand>
        <name>(2R)-3-phosphoglycerate</name>
        <dbReference type="ChEBI" id="CHEBI:58272"/>
    </ligand>
</feature>
<dbReference type="InterPro" id="IPR015911">
    <property type="entry name" value="Phosphoglycerate_kinase_CS"/>
</dbReference>
<evidence type="ECO:0000256" key="5">
    <source>
        <dbReference type="ARBA" id="ARBA00013061"/>
    </source>
</evidence>
<comment type="catalytic activity">
    <reaction evidence="1 12 15">
        <text>(2R)-3-phosphoglycerate + ATP = (2R)-3-phospho-glyceroyl phosphate + ADP</text>
        <dbReference type="Rhea" id="RHEA:14801"/>
        <dbReference type="ChEBI" id="CHEBI:30616"/>
        <dbReference type="ChEBI" id="CHEBI:57604"/>
        <dbReference type="ChEBI" id="CHEBI:58272"/>
        <dbReference type="ChEBI" id="CHEBI:456216"/>
        <dbReference type="EC" id="2.7.2.3"/>
    </reaction>
</comment>
<evidence type="ECO:0000256" key="14">
    <source>
        <dbReference type="PIRSR" id="PIRSR000724-2"/>
    </source>
</evidence>
<proteinExistence type="inferred from homology"/>
<dbReference type="GO" id="GO:0043531">
    <property type="term" value="F:ADP binding"/>
    <property type="evidence" value="ECO:0007669"/>
    <property type="project" value="TreeGrafter"/>
</dbReference>
<evidence type="ECO:0000256" key="3">
    <source>
        <dbReference type="ARBA" id="ARBA00008982"/>
    </source>
</evidence>
<reference evidence="16" key="1">
    <citation type="submission" date="2016-04" db="EMBL/GenBank/DDBJ databases">
        <authorList>
            <person name="Evans L.H."/>
            <person name="Alamgir A."/>
            <person name="Owens N."/>
            <person name="Weber N.D."/>
            <person name="Virtaneva K."/>
            <person name="Barbian K."/>
            <person name="Babar A."/>
            <person name="Rosenke K."/>
        </authorList>
    </citation>
    <scope>NUCLEOTIDE SEQUENCE</scope>
    <source>
        <strain evidence="16">86</strain>
    </source>
</reference>
<evidence type="ECO:0000256" key="12">
    <source>
        <dbReference type="HAMAP-Rule" id="MF_00145"/>
    </source>
</evidence>
<dbReference type="SUPFAM" id="SSF53748">
    <property type="entry name" value="Phosphoglycerate kinase"/>
    <property type="match status" value="1"/>
</dbReference>
<feature type="binding site" evidence="12">
    <location>
        <position position="296"/>
    </location>
    <ligand>
        <name>ATP</name>
        <dbReference type="ChEBI" id="CHEBI:30616"/>
    </ligand>
</feature>
<keyword evidence="12" id="KW-0963">Cytoplasm</keyword>
<dbReference type="PIRSF" id="PIRSF000724">
    <property type="entry name" value="Pgk"/>
    <property type="match status" value="1"/>
</dbReference>
<feature type="binding site" evidence="13">
    <location>
        <position position="40"/>
    </location>
    <ligand>
        <name>(2R)-3-phosphoglycerate</name>
        <dbReference type="ChEBI" id="CHEBI:58272"/>
    </ligand>
</feature>
<feature type="binding site" evidence="12 14">
    <location>
        <begin position="353"/>
        <end position="356"/>
    </location>
    <ligand>
        <name>ATP</name>
        <dbReference type="ChEBI" id="CHEBI:30616"/>
    </ligand>
</feature>
<accession>A0A212KFD3</accession>
<feature type="binding site" evidence="12">
    <location>
        <position position="122"/>
    </location>
    <ligand>
        <name>substrate</name>
    </ligand>
</feature>
<dbReference type="PANTHER" id="PTHR11406">
    <property type="entry name" value="PHOSPHOGLYCERATE KINASE"/>
    <property type="match status" value="1"/>
</dbReference>
<dbReference type="GO" id="GO:0006096">
    <property type="term" value="P:glycolytic process"/>
    <property type="evidence" value="ECO:0007669"/>
    <property type="project" value="UniProtKB-UniRule"/>
</dbReference>
<evidence type="ECO:0000256" key="6">
    <source>
        <dbReference type="ARBA" id="ARBA00016471"/>
    </source>
</evidence>
<evidence type="ECO:0000256" key="4">
    <source>
        <dbReference type="ARBA" id="ARBA00011245"/>
    </source>
</evidence>
<comment type="subcellular location">
    <subcellularLocation>
        <location evidence="12">Cytoplasm</location>
    </subcellularLocation>
</comment>
<evidence type="ECO:0000256" key="9">
    <source>
        <dbReference type="ARBA" id="ARBA00022777"/>
    </source>
</evidence>
<evidence type="ECO:0000256" key="2">
    <source>
        <dbReference type="ARBA" id="ARBA00004838"/>
    </source>
</evidence>
<organism evidence="16">
    <name type="scientific">uncultured Eubacteriales bacterium</name>
    <dbReference type="NCBI Taxonomy" id="172733"/>
    <lineage>
        <taxon>Bacteria</taxon>
        <taxon>Bacillati</taxon>
        <taxon>Bacillota</taxon>
        <taxon>Clostridia</taxon>
        <taxon>Eubacteriales</taxon>
        <taxon>environmental samples</taxon>
    </lineage>
</organism>
<evidence type="ECO:0000256" key="13">
    <source>
        <dbReference type="PIRSR" id="PIRSR000724-1"/>
    </source>
</evidence>
<dbReference type="Pfam" id="PF00162">
    <property type="entry name" value="PGK"/>
    <property type="match status" value="1"/>
</dbReference>
<name>A0A212KFD3_9FIRM</name>
<dbReference type="PANTHER" id="PTHR11406:SF23">
    <property type="entry name" value="PHOSPHOGLYCERATE KINASE 1, CHLOROPLASTIC-RELATED"/>
    <property type="match status" value="1"/>
</dbReference>
<dbReference type="UniPathway" id="UPA00109">
    <property type="reaction ID" value="UER00185"/>
</dbReference>
<evidence type="ECO:0000256" key="7">
    <source>
        <dbReference type="ARBA" id="ARBA00022679"/>
    </source>
</evidence>
<feature type="binding site" evidence="13">
    <location>
        <position position="122"/>
    </location>
    <ligand>
        <name>(2R)-3-phosphoglycerate</name>
        <dbReference type="ChEBI" id="CHEBI:58272"/>
    </ligand>
</feature>
<comment type="pathway">
    <text evidence="2 12">Carbohydrate degradation; glycolysis; pyruvate from D-glyceraldehyde 3-phosphate: step 2/5.</text>
</comment>
<dbReference type="FunFam" id="3.40.50.1260:FF:000003">
    <property type="entry name" value="Phosphoglycerate kinase"/>
    <property type="match status" value="1"/>
</dbReference>
<keyword evidence="11 12" id="KW-0324">Glycolysis</keyword>
<feature type="binding site" evidence="12 13">
    <location>
        <begin position="23"/>
        <end position="25"/>
    </location>
    <ligand>
        <name>substrate</name>
    </ligand>
</feature>